<proteinExistence type="predicted"/>
<dbReference type="InterPro" id="IPR025870">
    <property type="entry name" value="Glyoxalase-like_dom"/>
</dbReference>
<dbReference type="Gene3D" id="3.10.180.10">
    <property type="entry name" value="2,3-Dihydroxybiphenyl 1,2-Dioxygenase, domain 1"/>
    <property type="match status" value="1"/>
</dbReference>
<evidence type="ECO:0000313" key="2">
    <source>
        <dbReference type="EMBL" id="CAB3785533.1"/>
    </source>
</evidence>
<dbReference type="Proteomes" id="UP000494115">
    <property type="component" value="Unassembled WGS sequence"/>
</dbReference>
<feature type="domain" description="Glyoxalase-like" evidence="1">
    <location>
        <begin position="8"/>
        <end position="197"/>
    </location>
</feature>
<protein>
    <recommendedName>
        <fullName evidence="1">Glyoxalase-like domain-containing protein</fullName>
    </recommendedName>
</protein>
<dbReference type="InterPro" id="IPR029068">
    <property type="entry name" value="Glyas_Bleomycin-R_OHBP_Dase"/>
</dbReference>
<gene>
    <name evidence="2" type="ORF">LMG28138_02008</name>
</gene>
<accession>A0A6S7BDX0</accession>
<reference evidence="2 3" key="1">
    <citation type="submission" date="2020-04" db="EMBL/GenBank/DDBJ databases">
        <authorList>
            <person name="De Canck E."/>
        </authorList>
    </citation>
    <scope>NUCLEOTIDE SEQUENCE [LARGE SCALE GENOMIC DNA]</scope>
    <source>
        <strain evidence="2 3">LMG 28138</strain>
    </source>
</reference>
<keyword evidence="3" id="KW-1185">Reference proteome</keyword>
<dbReference type="RefSeq" id="WP_175104614.1">
    <property type="nucleotide sequence ID" value="NZ_CADIKM010000007.1"/>
</dbReference>
<evidence type="ECO:0000259" key="1">
    <source>
        <dbReference type="Pfam" id="PF13468"/>
    </source>
</evidence>
<name>A0A6S7BDX0_9BURK</name>
<dbReference type="Pfam" id="PF13468">
    <property type="entry name" value="Glyoxalase_3"/>
    <property type="match status" value="1"/>
</dbReference>
<sequence length="228" mass="25239">MTVPSLRLDHLVVAAPTLDAGVAHVCDALGLSADAFEAGGRHPGMGTHNRLLGLWGGIYLEVMACDPEAPAPERKRWFGLDSKAVKARLANGPYLAHWVARVERPRQLQLWQQQYPARIPPLLQMQRGDYAWHISVPENGALPSWKRHGGDGLLPTLIQWDLPLHPSERLAYQGIALKRLRGFHKNANGLAKQLEWLGASSLIALEPTLVEPCLVAEFETRTGPRTLR</sequence>
<dbReference type="AlphaFoldDB" id="A0A6S7BDX0"/>
<organism evidence="2 3">
    <name type="scientific">Pararobbsia alpina</name>
    <dbReference type="NCBI Taxonomy" id="621374"/>
    <lineage>
        <taxon>Bacteria</taxon>
        <taxon>Pseudomonadati</taxon>
        <taxon>Pseudomonadota</taxon>
        <taxon>Betaproteobacteria</taxon>
        <taxon>Burkholderiales</taxon>
        <taxon>Burkholderiaceae</taxon>
        <taxon>Pararobbsia</taxon>
    </lineage>
</organism>
<dbReference type="EMBL" id="CADIKM010000007">
    <property type="protein sequence ID" value="CAB3785533.1"/>
    <property type="molecule type" value="Genomic_DNA"/>
</dbReference>
<evidence type="ECO:0000313" key="3">
    <source>
        <dbReference type="Proteomes" id="UP000494115"/>
    </source>
</evidence>